<feature type="transmembrane region" description="Helical" evidence="1">
    <location>
        <begin position="32"/>
        <end position="53"/>
    </location>
</feature>
<name>A0A239KFU7_9ACTN</name>
<evidence type="ECO:0000256" key="1">
    <source>
        <dbReference type="SAM" id="Phobius"/>
    </source>
</evidence>
<feature type="transmembrane region" description="Helical" evidence="1">
    <location>
        <begin position="7"/>
        <end position="26"/>
    </location>
</feature>
<feature type="transmembrane region" description="Helical" evidence="1">
    <location>
        <begin position="90"/>
        <end position="109"/>
    </location>
</feature>
<dbReference type="PIRSF" id="PIRSF028777">
    <property type="entry name" value="UCP028777"/>
    <property type="match status" value="1"/>
</dbReference>
<proteinExistence type="predicted"/>
<feature type="domain" description="Inner membrane component" evidence="2">
    <location>
        <begin position="71"/>
        <end position="121"/>
    </location>
</feature>
<keyword evidence="1" id="KW-0812">Transmembrane</keyword>
<dbReference type="GO" id="GO:0005886">
    <property type="term" value="C:plasma membrane"/>
    <property type="evidence" value="ECO:0007669"/>
    <property type="project" value="TreeGrafter"/>
</dbReference>
<keyword evidence="1" id="KW-1133">Transmembrane helix</keyword>
<dbReference type="PANTHER" id="PTHR42903:SF1">
    <property type="entry name" value="INNER MEMBRANE PROTEIN YCCF"/>
    <property type="match status" value="1"/>
</dbReference>
<sequence length="133" mass="14603">MKAVNIVLNVVWLIIWGLWMAIGYALLGLLMFIFIITIPWGIASLRIANYVLWPFGRTTVERRDAGVGSLLGNIIWLVFAGIWLAIGHVIAGIGFCLTIIGIPFGIANFKMVPISLVPLGREIVPVDAPYATR</sequence>
<dbReference type="InterPro" id="IPR031308">
    <property type="entry name" value="UCP028777"/>
</dbReference>
<gene>
    <name evidence="3" type="ORF">SAMN05216252_115127</name>
</gene>
<dbReference type="AlphaFoldDB" id="A0A239KFU7"/>
<dbReference type="OrthoDB" id="3238663at2"/>
<feature type="transmembrane region" description="Helical" evidence="1">
    <location>
        <begin position="65"/>
        <end position="84"/>
    </location>
</feature>
<evidence type="ECO:0000313" key="3">
    <source>
        <dbReference type="EMBL" id="SNT16004.1"/>
    </source>
</evidence>
<accession>A0A239KFU7</accession>
<protein>
    <submittedName>
        <fullName evidence="3">Uncharacterized membrane protein YccF, DUF307 family</fullName>
    </submittedName>
</protein>
<dbReference type="InterPro" id="IPR052937">
    <property type="entry name" value="Inner_membrane_protein"/>
</dbReference>
<dbReference type="EMBL" id="FZOF01000015">
    <property type="protein sequence ID" value="SNT16004.1"/>
    <property type="molecule type" value="Genomic_DNA"/>
</dbReference>
<dbReference type="PANTHER" id="PTHR42903">
    <property type="entry name" value="INNER MEMBRANE PROTEIN YCCF"/>
    <property type="match status" value="1"/>
</dbReference>
<reference evidence="3 4" key="1">
    <citation type="submission" date="2017-06" db="EMBL/GenBank/DDBJ databases">
        <authorList>
            <person name="Kim H.J."/>
            <person name="Triplett B.A."/>
        </authorList>
    </citation>
    <scope>NUCLEOTIDE SEQUENCE [LARGE SCALE GENOMIC DNA]</scope>
    <source>
        <strain evidence="3 4">CGMCC 4.1858</strain>
    </source>
</reference>
<keyword evidence="4" id="KW-1185">Reference proteome</keyword>
<feature type="domain" description="Inner membrane component" evidence="2">
    <location>
        <begin position="7"/>
        <end position="57"/>
    </location>
</feature>
<dbReference type="InterPro" id="IPR005185">
    <property type="entry name" value="YccF"/>
</dbReference>
<dbReference type="NCBIfam" id="NF008740">
    <property type="entry name" value="PRK11770.1-2"/>
    <property type="match status" value="1"/>
</dbReference>
<evidence type="ECO:0000313" key="4">
    <source>
        <dbReference type="Proteomes" id="UP000198280"/>
    </source>
</evidence>
<keyword evidence="1" id="KW-0472">Membrane</keyword>
<dbReference type="Pfam" id="PF03733">
    <property type="entry name" value="YccF"/>
    <property type="match status" value="2"/>
</dbReference>
<dbReference type="Proteomes" id="UP000198280">
    <property type="component" value="Unassembled WGS sequence"/>
</dbReference>
<dbReference type="RefSeq" id="WP_089226407.1">
    <property type="nucleotide sequence ID" value="NZ_FZOF01000015.1"/>
</dbReference>
<organism evidence="3 4">
    <name type="scientific">Actinacidiphila glaucinigra</name>
    <dbReference type="NCBI Taxonomy" id="235986"/>
    <lineage>
        <taxon>Bacteria</taxon>
        <taxon>Bacillati</taxon>
        <taxon>Actinomycetota</taxon>
        <taxon>Actinomycetes</taxon>
        <taxon>Kitasatosporales</taxon>
        <taxon>Streptomycetaceae</taxon>
        <taxon>Actinacidiphila</taxon>
    </lineage>
</organism>
<evidence type="ECO:0000259" key="2">
    <source>
        <dbReference type="Pfam" id="PF03733"/>
    </source>
</evidence>